<dbReference type="Gene3D" id="3.30.1330.80">
    <property type="entry name" value="Hypothetical protein, similar to alpha- acetolactate decarboxylase, domain 2"/>
    <property type="match status" value="1"/>
</dbReference>
<keyword evidence="2" id="KW-1185">Reference proteome</keyword>
<protein>
    <recommendedName>
        <fullName evidence="3">DUF296 domain-containing protein</fullName>
    </recommendedName>
</protein>
<organism evidence="1 2">
    <name type="scientific">Thalassovita litoralis</name>
    <dbReference type="NCBI Taxonomy" id="1010611"/>
    <lineage>
        <taxon>Bacteria</taxon>
        <taxon>Pseudomonadati</taxon>
        <taxon>Pseudomonadota</taxon>
        <taxon>Alphaproteobacteria</taxon>
        <taxon>Rhodobacterales</taxon>
        <taxon>Roseobacteraceae</taxon>
        <taxon>Thalassovita</taxon>
    </lineage>
</organism>
<name>A0A521C0P7_9RHOB</name>
<dbReference type="EMBL" id="FXTO01000005">
    <property type="protein sequence ID" value="SMO53036.1"/>
    <property type="molecule type" value="Genomic_DNA"/>
</dbReference>
<sequence>MARCRRMSRDVIRHPGPAAADPCLVAMGQGRVVRATLTGGQSLMAAVSDLMDRTGCDSGVIVVDGLTMGPYDYVMPGPSDDGIHAAWYSATHHGDHAQIRQGSAIVGRRDGAWWLHCHAIWEDAGAVKCGHLLPDDVTLPADCAVVLYAFDGGRFEVSMNAETLFPIFHATGGEASGNAMIVKVNPHHDIHATLSDAIRQAGFDRARVVGIGSLIGAQFESGPPMLAPISEVLLLSGAVWQNGVLRLPMYCVDPDDGQFSGDILPGGAPVLITFEALVIAE</sequence>
<evidence type="ECO:0008006" key="3">
    <source>
        <dbReference type="Google" id="ProtNLM"/>
    </source>
</evidence>
<accession>A0A521C0P7</accession>
<dbReference type="Proteomes" id="UP000316030">
    <property type="component" value="Unassembled WGS sequence"/>
</dbReference>
<dbReference type="AlphaFoldDB" id="A0A521C0P7"/>
<dbReference type="SUPFAM" id="SSF117856">
    <property type="entry name" value="AF0104/ALDC/Ptd012-like"/>
    <property type="match status" value="2"/>
</dbReference>
<proteinExistence type="predicted"/>
<gene>
    <name evidence="1" type="ORF">SAMN06265173_10532</name>
</gene>
<reference evidence="1 2" key="1">
    <citation type="submission" date="2017-05" db="EMBL/GenBank/DDBJ databases">
        <authorList>
            <person name="Varghese N."/>
            <person name="Submissions S."/>
        </authorList>
    </citation>
    <scope>NUCLEOTIDE SEQUENCE [LARGE SCALE GENOMIC DNA]</scope>
    <source>
        <strain evidence="1 2">DSM 29506</strain>
    </source>
</reference>
<evidence type="ECO:0000313" key="2">
    <source>
        <dbReference type="Proteomes" id="UP000316030"/>
    </source>
</evidence>
<evidence type="ECO:0000313" key="1">
    <source>
        <dbReference type="EMBL" id="SMO53036.1"/>
    </source>
</evidence>